<dbReference type="EMBL" id="CAJVPY010000677">
    <property type="protein sequence ID" value="CAG8486814.1"/>
    <property type="molecule type" value="Genomic_DNA"/>
</dbReference>
<dbReference type="OrthoDB" id="2368279at2759"/>
<name>A0A9N8WJG9_9GLOM</name>
<sequence>MEEKIANSDSHEAFFLNFIDGNYEYVNSDEDDGLLDNGSTSFFSESLASENFGTESTTNDCEIEMRPFVLDEIGFEKARTMADINENEELTWENIDVETDDNSDNVNSMPILESESEESAEGTANKRGNNPPFSCKDMHDNDATEALKLMGNWILSISESAEQEYKKKILSHLSVMLNKTELCPVNNPTSLLYIKTALRLKHVNIIKIKDKNYDFTTDTSIKVGEALGIAVLRSRHEVQENKKKLEEPDSIEDYQSGFPSCLSGFFKGLITVLVKKKFEATMQKRKERESGPVKRLRRQTTENEKKILNTILDSNSFSEVKALEILDQLENKEWDLQRIRRYWNNNRYKKSINNEQ</sequence>
<evidence type="ECO:0000313" key="2">
    <source>
        <dbReference type="EMBL" id="CAG8486814.1"/>
    </source>
</evidence>
<proteinExistence type="predicted"/>
<organism evidence="2 3">
    <name type="scientific">Dentiscutata erythropus</name>
    <dbReference type="NCBI Taxonomy" id="1348616"/>
    <lineage>
        <taxon>Eukaryota</taxon>
        <taxon>Fungi</taxon>
        <taxon>Fungi incertae sedis</taxon>
        <taxon>Mucoromycota</taxon>
        <taxon>Glomeromycotina</taxon>
        <taxon>Glomeromycetes</taxon>
        <taxon>Diversisporales</taxon>
        <taxon>Gigasporaceae</taxon>
        <taxon>Dentiscutata</taxon>
    </lineage>
</organism>
<evidence type="ECO:0000313" key="3">
    <source>
        <dbReference type="Proteomes" id="UP000789405"/>
    </source>
</evidence>
<evidence type="ECO:0000256" key="1">
    <source>
        <dbReference type="SAM" id="MobiDB-lite"/>
    </source>
</evidence>
<keyword evidence="3" id="KW-1185">Reference proteome</keyword>
<reference evidence="2" key="1">
    <citation type="submission" date="2021-06" db="EMBL/GenBank/DDBJ databases">
        <authorList>
            <person name="Kallberg Y."/>
            <person name="Tangrot J."/>
            <person name="Rosling A."/>
        </authorList>
    </citation>
    <scope>NUCLEOTIDE SEQUENCE</scope>
    <source>
        <strain evidence="2">MA453B</strain>
    </source>
</reference>
<dbReference type="AlphaFoldDB" id="A0A9N8WJG9"/>
<dbReference type="Proteomes" id="UP000789405">
    <property type="component" value="Unassembled WGS sequence"/>
</dbReference>
<gene>
    <name evidence="2" type="ORF">DERYTH_LOCUS2208</name>
</gene>
<protein>
    <submittedName>
        <fullName evidence="2">5597_t:CDS:1</fullName>
    </submittedName>
</protein>
<accession>A0A9N8WJG9</accession>
<feature type="region of interest" description="Disordered" evidence="1">
    <location>
        <begin position="113"/>
        <end position="134"/>
    </location>
</feature>
<comment type="caution">
    <text evidence="2">The sequence shown here is derived from an EMBL/GenBank/DDBJ whole genome shotgun (WGS) entry which is preliminary data.</text>
</comment>